<evidence type="ECO:0000256" key="9">
    <source>
        <dbReference type="SAM" id="Phobius"/>
    </source>
</evidence>
<dbReference type="InterPro" id="IPR000727">
    <property type="entry name" value="T_SNARE_dom"/>
</dbReference>
<feature type="transmembrane region" description="Helical" evidence="9">
    <location>
        <begin position="278"/>
        <end position="296"/>
    </location>
</feature>
<dbReference type="PANTHER" id="PTHR15959:SF0">
    <property type="entry name" value="SYNTAXIN-18"/>
    <property type="match status" value="1"/>
</dbReference>
<dbReference type="GO" id="GO:0005783">
    <property type="term" value="C:endoplasmic reticulum"/>
    <property type="evidence" value="ECO:0007669"/>
    <property type="project" value="TreeGrafter"/>
</dbReference>
<evidence type="ECO:0000256" key="3">
    <source>
        <dbReference type="ARBA" id="ARBA00022448"/>
    </source>
</evidence>
<dbReference type="Proteomes" id="UP000095023">
    <property type="component" value="Unassembled WGS sequence"/>
</dbReference>
<dbReference type="SUPFAM" id="SSF58038">
    <property type="entry name" value="SNARE fusion complex"/>
    <property type="match status" value="1"/>
</dbReference>
<dbReference type="Gene3D" id="1.20.5.110">
    <property type="match status" value="1"/>
</dbReference>
<accession>A0A1E4TFZ2</accession>
<evidence type="ECO:0000256" key="7">
    <source>
        <dbReference type="ARBA" id="ARBA00023054"/>
    </source>
</evidence>
<name>A0A1E4TFZ2_9ASCO</name>
<keyword evidence="8 9" id="KW-0472">Membrane</keyword>
<dbReference type="AlphaFoldDB" id="A0A1E4TFZ2"/>
<evidence type="ECO:0000313" key="12">
    <source>
        <dbReference type="Proteomes" id="UP000095023"/>
    </source>
</evidence>
<gene>
    <name evidence="11" type="ORF">CANCADRAFT_44273</name>
</gene>
<keyword evidence="5" id="KW-0653">Protein transport</keyword>
<evidence type="ECO:0000313" key="11">
    <source>
        <dbReference type="EMBL" id="ODV90627.1"/>
    </source>
</evidence>
<evidence type="ECO:0000256" key="2">
    <source>
        <dbReference type="ARBA" id="ARBA00009063"/>
    </source>
</evidence>
<dbReference type="PROSITE" id="PS50192">
    <property type="entry name" value="T_SNARE"/>
    <property type="match status" value="1"/>
</dbReference>
<organism evidence="11 12">
    <name type="scientific">Tortispora caseinolytica NRRL Y-17796</name>
    <dbReference type="NCBI Taxonomy" id="767744"/>
    <lineage>
        <taxon>Eukaryota</taxon>
        <taxon>Fungi</taxon>
        <taxon>Dikarya</taxon>
        <taxon>Ascomycota</taxon>
        <taxon>Saccharomycotina</taxon>
        <taxon>Trigonopsidomycetes</taxon>
        <taxon>Trigonopsidales</taxon>
        <taxon>Trigonopsidaceae</taxon>
        <taxon>Tortispora</taxon>
    </lineage>
</organism>
<proteinExistence type="inferred from homology"/>
<dbReference type="OrthoDB" id="342981at2759"/>
<keyword evidence="12" id="KW-1185">Reference proteome</keyword>
<sequence>MDLTHTYQQYTKTTPQKIPHKPDAFEIEARRVDRQIINLTEKLRSARKSYLRQDGRGMSDADKDDIDFTVRQVLKQLVVRVRHIEEAAKQTTAGVRSWRKNKAAIEAKRKHRYGITMYLNARLEALSHFQATLQEARLQEQLERERNVTENLKTEIIDTRPVPNHQDLDTSFAESYSYTYSDPTDMDGLSAQMMTELKEENDQMSKIFEQTIEQTRKVAKSLQDIGDMHNELSQHLHRQRETVDFLMTNASTIEEDMSAAGKELRRARDRDRKTVRSIYVMTAIFSTVLITLHIVIP</sequence>
<keyword evidence="4 9" id="KW-0812">Transmembrane</keyword>
<reference evidence="12" key="1">
    <citation type="submission" date="2016-02" db="EMBL/GenBank/DDBJ databases">
        <title>Comparative genomics of biotechnologically important yeasts.</title>
        <authorList>
            <consortium name="DOE Joint Genome Institute"/>
            <person name="Riley R."/>
            <person name="Haridas S."/>
            <person name="Wolfe K.H."/>
            <person name="Lopes M.R."/>
            <person name="Hittinger C.T."/>
            <person name="Goker M."/>
            <person name="Salamov A."/>
            <person name="Wisecaver J."/>
            <person name="Long T.M."/>
            <person name="Aerts A.L."/>
            <person name="Barry K."/>
            <person name="Choi C."/>
            <person name="Clum A."/>
            <person name="Coughlan A.Y."/>
            <person name="Deshpande S."/>
            <person name="Douglass A.P."/>
            <person name="Hanson S.J."/>
            <person name="Klenk H.-P."/>
            <person name="Labutti K."/>
            <person name="Lapidus A."/>
            <person name="Lindquist E."/>
            <person name="Lipzen A."/>
            <person name="Meier-Kolthoff J.P."/>
            <person name="Ohm R.A."/>
            <person name="Otillar R.P."/>
            <person name="Pangilinan J."/>
            <person name="Peng Y."/>
            <person name="Rokas A."/>
            <person name="Rosa C.A."/>
            <person name="Scheuner C."/>
            <person name="Sibirny A.A."/>
            <person name="Slot J.C."/>
            <person name="Stielow J.B."/>
            <person name="Sun H."/>
            <person name="Kurtzman C.P."/>
            <person name="Blackwell M."/>
            <person name="Jeffries T.W."/>
            <person name="Grigoriev I.V."/>
        </authorList>
    </citation>
    <scope>NUCLEOTIDE SEQUENCE [LARGE SCALE GENOMIC DNA]</scope>
    <source>
        <strain evidence="12">NRRL Y-17796</strain>
    </source>
</reference>
<keyword evidence="6 9" id="KW-1133">Transmembrane helix</keyword>
<comment type="similarity">
    <text evidence="2">Belongs to the syntaxin family.</text>
</comment>
<feature type="domain" description="T-SNARE coiled-coil homology" evidence="10">
    <location>
        <begin position="205"/>
        <end position="267"/>
    </location>
</feature>
<comment type="subcellular location">
    <subcellularLocation>
        <location evidence="1">Membrane</location>
        <topology evidence="1">Single-pass type IV membrane protein</topology>
    </subcellularLocation>
</comment>
<evidence type="ECO:0000256" key="5">
    <source>
        <dbReference type="ARBA" id="ARBA00022927"/>
    </source>
</evidence>
<keyword evidence="7" id="KW-0175">Coiled coil</keyword>
<dbReference type="GO" id="GO:0031201">
    <property type="term" value="C:SNARE complex"/>
    <property type="evidence" value="ECO:0007669"/>
    <property type="project" value="TreeGrafter"/>
</dbReference>
<evidence type="ECO:0000256" key="4">
    <source>
        <dbReference type="ARBA" id="ARBA00022692"/>
    </source>
</evidence>
<evidence type="ECO:0000256" key="1">
    <source>
        <dbReference type="ARBA" id="ARBA00004211"/>
    </source>
</evidence>
<protein>
    <recommendedName>
        <fullName evidence="10">t-SNARE coiled-coil homology domain-containing protein</fullName>
    </recommendedName>
</protein>
<evidence type="ECO:0000256" key="6">
    <source>
        <dbReference type="ARBA" id="ARBA00022989"/>
    </source>
</evidence>
<keyword evidence="3" id="KW-0813">Transport</keyword>
<dbReference type="EMBL" id="KV453842">
    <property type="protein sequence ID" value="ODV90627.1"/>
    <property type="molecule type" value="Genomic_DNA"/>
</dbReference>
<dbReference type="GO" id="GO:0015031">
    <property type="term" value="P:protein transport"/>
    <property type="evidence" value="ECO:0007669"/>
    <property type="project" value="UniProtKB-KW"/>
</dbReference>
<evidence type="ECO:0000259" key="10">
    <source>
        <dbReference type="PROSITE" id="PS50192"/>
    </source>
</evidence>
<dbReference type="PANTHER" id="PTHR15959">
    <property type="entry name" value="SYNTAXIN-18"/>
    <property type="match status" value="1"/>
</dbReference>
<dbReference type="GO" id="GO:0006890">
    <property type="term" value="P:retrograde vesicle-mediated transport, Golgi to endoplasmic reticulum"/>
    <property type="evidence" value="ECO:0007669"/>
    <property type="project" value="TreeGrafter"/>
</dbReference>
<evidence type="ECO:0000256" key="8">
    <source>
        <dbReference type="ARBA" id="ARBA00023136"/>
    </source>
</evidence>